<sequence length="312" mass="36121">MNVAVLCANGLGDGLLMMIIATNFSKRGHTVTLFHDDFSVLSPLFPKTIHKKYPDIKDFYKTFKDYDLLLVENDNSDKAWELIRLRNEEKLDNVTFLFPTPCKKAETKRDYTFNPKLPVATNLEIASKRLLQFKEASKNNGITLGEGLISRKYKNRVVLHPTSKDPKRNWKKEQFIKLAHLLQEDGFTIALALSKEERKSFEDCREFLMPEFDSFKDLASYIYESGYLIGNDSGLGHLASNLNVPTLTISGNPKRVKLWRPDWYLNKVVTLKCELPNFKGIGFRFRESYWQNFISVSRVYKQFNKLIGTHDT</sequence>
<dbReference type="Gene3D" id="3.40.50.2000">
    <property type="entry name" value="Glycogen Phosphorylase B"/>
    <property type="match status" value="1"/>
</dbReference>
<dbReference type="Proteomes" id="UP000217838">
    <property type="component" value="Unassembled WGS sequence"/>
</dbReference>
<gene>
    <name evidence="3" type="ORF">COB11_06925</name>
</gene>
<protein>
    <recommendedName>
        <fullName evidence="5">Lipopolysaccharide heptosyltransferase family protein</fullName>
    </recommendedName>
</protein>
<evidence type="ECO:0000256" key="1">
    <source>
        <dbReference type="ARBA" id="ARBA00022676"/>
    </source>
</evidence>
<evidence type="ECO:0000313" key="3">
    <source>
        <dbReference type="EMBL" id="PCI92637.1"/>
    </source>
</evidence>
<name>A0A2A4YEA3_UNCAE</name>
<dbReference type="InterPro" id="IPR002201">
    <property type="entry name" value="Glyco_trans_9"/>
</dbReference>
<keyword evidence="2" id="KW-0808">Transferase</keyword>
<dbReference type="GO" id="GO:0005829">
    <property type="term" value="C:cytosol"/>
    <property type="evidence" value="ECO:0007669"/>
    <property type="project" value="TreeGrafter"/>
</dbReference>
<dbReference type="Pfam" id="PF01075">
    <property type="entry name" value="Glyco_transf_9"/>
    <property type="match status" value="1"/>
</dbReference>
<dbReference type="SUPFAM" id="SSF53756">
    <property type="entry name" value="UDP-Glycosyltransferase/glycogen phosphorylase"/>
    <property type="match status" value="1"/>
</dbReference>
<accession>A0A2A4YEA3</accession>
<reference evidence="4" key="1">
    <citation type="submission" date="2017-08" db="EMBL/GenBank/DDBJ databases">
        <title>A dynamic microbial community with high functional redundancy inhabits the cold, oxic subseafloor aquifer.</title>
        <authorList>
            <person name="Tully B.J."/>
            <person name="Wheat C.G."/>
            <person name="Glazer B.T."/>
            <person name="Huber J.A."/>
        </authorList>
    </citation>
    <scope>NUCLEOTIDE SEQUENCE [LARGE SCALE GENOMIC DNA]</scope>
</reference>
<dbReference type="AlphaFoldDB" id="A0A2A4YEA3"/>
<proteinExistence type="predicted"/>
<dbReference type="PANTHER" id="PTHR30160">
    <property type="entry name" value="TETRAACYLDISACCHARIDE 4'-KINASE-RELATED"/>
    <property type="match status" value="1"/>
</dbReference>
<keyword evidence="1" id="KW-0328">Glycosyltransferase</keyword>
<evidence type="ECO:0000256" key="2">
    <source>
        <dbReference type="ARBA" id="ARBA00022679"/>
    </source>
</evidence>
<dbReference type="InterPro" id="IPR051199">
    <property type="entry name" value="LPS_LOS_Heptosyltrfase"/>
</dbReference>
<dbReference type="GO" id="GO:0009244">
    <property type="term" value="P:lipopolysaccharide core region biosynthetic process"/>
    <property type="evidence" value="ECO:0007669"/>
    <property type="project" value="TreeGrafter"/>
</dbReference>
<evidence type="ECO:0008006" key="5">
    <source>
        <dbReference type="Google" id="ProtNLM"/>
    </source>
</evidence>
<comment type="caution">
    <text evidence="3">The sequence shown here is derived from an EMBL/GenBank/DDBJ whole genome shotgun (WGS) entry which is preliminary data.</text>
</comment>
<dbReference type="GO" id="GO:0008713">
    <property type="term" value="F:ADP-heptose-lipopolysaccharide heptosyltransferase activity"/>
    <property type="evidence" value="ECO:0007669"/>
    <property type="project" value="TreeGrafter"/>
</dbReference>
<organism evidence="3 4">
    <name type="scientific">Aerophobetes bacterium</name>
    <dbReference type="NCBI Taxonomy" id="2030807"/>
    <lineage>
        <taxon>Bacteria</taxon>
        <taxon>Candidatus Aerophobota</taxon>
    </lineage>
</organism>
<evidence type="ECO:0000313" key="4">
    <source>
        <dbReference type="Proteomes" id="UP000217838"/>
    </source>
</evidence>
<dbReference type="EMBL" id="NVUU01000092">
    <property type="protein sequence ID" value="PCI92637.1"/>
    <property type="molecule type" value="Genomic_DNA"/>
</dbReference>